<keyword evidence="3" id="KW-1185">Reference proteome</keyword>
<proteinExistence type="predicted"/>
<dbReference type="InterPro" id="IPR052894">
    <property type="entry name" value="AsmA-related"/>
</dbReference>
<dbReference type="KEGG" id="azo:azo3848"/>
<dbReference type="RefSeq" id="WP_011767570.1">
    <property type="nucleotide sequence ID" value="NC_008702.1"/>
</dbReference>
<dbReference type="GO" id="GO:0005886">
    <property type="term" value="C:plasma membrane"/>
    <property type="evidence" value="ECO:0007669"/>
    <property type="project" value="TreeGrafter"/>
</dbReference>
<sequence length="682" mass="72734">MGRAGKLLAGIMLALLALLAAAVVAVATLDWNRLRPTVNERVSAALGRPFAINGDLTVRWARADDPPGWRAWLPALQVGAADLVLGNPEWAQRPGFAAFERVDFRLALLPLLAHQVRIPRIEVRQPALQLERAADGRATWTFDQGDDKDDAAPRWQLDIGEIAFDRGTATVDDAVLGLQAEGELTPLEAAIPFADIVGKGATQTDATAPTPAPADYAFAWQARGRYQDQPFNARGKLGGLLALHGRGQPFPLQVEARIGATRITLAGVLVDPRAPEALDLQLRLAGNSLADLYPLTGVTLPETPPYSTEGHLIAQLQGADGRSFRYRDFSGRIGDSEIRGDLAYTTAAPRPRLSGELRSRLLRLADLGPLIGVDTAAQPRPAQPADRVLPSATFRTERWRSMDADVRFEGARIDRGNELPITDLKTRLQLEDGVLRLDPFQVGVAGGSVGGAIRLDGSRTPLQGRLDLHARRLSLKKLVPAFEPLQTSLGEFNGEVALAGHGNSVGALLGSADGDFRLVLDEGAVSRSLMEIAGLNVGNYVVGKLFGDEEVRIHCAVADFRVDDGLATARLALVDTENARVDIDGTVNFGQETLDLTIRPQSKGMRLFSLRSPLYVRGRFKAPDAGVQAGPLLARGAGMLALGAAVAPAAALLALVAPSSERESPCIGVLQALGADKPGTPR</sequence>
<reference evidence="2 3" key="1">
    <citation type="journal article" date="2006" name="Nat. Biotechnol.">
        <title>Complete genome of the mutualistic, N2-fixing grass endophyte Azoarcus sp. strain BH72.</title>
        <authorList>
            <person name="Krause A."/>
            <person name="Ramakumar A."/>
            <person name="Bartels D."/>
            <person name="Battistoni F."/>
            <person name="Bekel T."/>
            <person name="Boch J."/>
            <person name="Boehm M."/>
            <person name="Friedrich F."/>
            <person name="Hurek T."/>
            <person name="Krause L."/>
            <person name="Linke B."/>
            <person name="McHardy A.C."/>
            <person name="Sarkar A."/>
            <person name="Schneiker S."/>
            <person name="Syed A.A."/>
            <person name="Thauer R."/>
            <person name="Vorhoelter F.-J."/>
            <person name="Weidner S."/>
            <person name="Puehler A."/>
            <person name="Reinhold-Hurek B."/>
            <person name="Kaiser O."/>
            <person name="Goesmann A."/>
        </authorList>
    </citation>
    <scope>NUCLEOTIDE SEQUENCE [LARGE SCALE GENOMIC DNA]</scope>
    <source>
        <strain evidence="2 3">BH72</strain>
    </source>
</reference>
<evidence type="ECO:0000313" key="3">
    <source>
        <dbReference type="Proteomes" id="UP000002588"/>
    </source>
</evidence>
<dbReference type="InterPro" id="IPR007844">
    <property type="entry name" value="AsmA"/>
</dbReference>
<dbReference type="STRING" id="62928.azo3848"/>
<accession>A1KCA8</accession>
<feature type="domain" description="AsmA" evidence="1">
    <location>
        <begin position="1"/>
        <end position="570"/>
    </location>
</feature>
<dbReference type="PANTHER" id="PTHR30441:SF9">
    <property type="entry name" value="ASMA FAMILY PROTEIN YHJG"/>
    <property type="match status" value="1"/>
</dbReference>
<dbReference type="eggNOG" id="COG2982">
    <property type="taxonomic scope" value="Bacteria"/>
</dbReference>
<dbReference type="HOGENOM" id="CLU_017234_1_1_4"/>
<dbReference type="AlphaFoldDB" id="A1KCA8"/>
<dbReference type="EMBL" id="AM406670">
    <property type="protein sequence ID" value="CAL96464.1"/>
    <property type="molecule type" value="Genomic_DNA"/>
</dbReference>
<evidence type="ECO:0000313" key="2">
    <source>
        <dbReference type="EMBL" id="CAL96464.1"/>
    </source>
</evidence>
<organism evidence="2 3">
    <name type="scientific">Azoarcus sp. (strain BH72)</name>
    <dbReference type="NCBI Taxonomy" id="418699"/>
    <lineage>
        <taxon>Bacteria</taxon>
        <taxon>Pseudomonadati</taxon>
        <taxon>Pseudomonadota</taxon>
        <taxon>Betaproteobacteria</taxon>
        <taxon>Rhodocyclales</taxon>
        <taxon>Zoogloeaceae</taxon>
        <taxon>Azoarcus</taxon>
    </lineage>
</organism>
<evidence type="ECO:0000259" key="1">
    <source>
        <dbReference type="Pfam" id="PF05170"/>
    </source>
</evidence>
<name>A1KCA8_AZOSB</name>
<gene>
    <name evidence="2" type="primary">yhjG</name>
    <name evidence="2" type="ordered locus">azo3848</name>
</gene>
<dbReference type="Pfam" id="PF05170">
    <property type="entry name" value="AsmA"/>
    <property type="match status" value="1"/>
</dbReference>
<protein>
    <submittedName>
        <fullName evidence="2">Outer membrane protein</fullName>
    </submittedName>
</protein>
<dbReference type="PANTHER" id="PTHR30441">
    <property type="entry name" value="DUF748 DOMAIN-CONTAINING PROTEIN"/>
    <property type="match status" value="1"/>
</dbReference>
<dbReference type="GO" id="GO:0090313">
    <property type="term" value="P:regulation of protein targeting to membrane"/>
    <property type="evidence" value="ECO:0007669"/>
    <property type="project" value="TreeGrafter"/>
</dbReference>
<dbReference type="Proteomes" id="UP000002588">
    <property type="component" value="Chromosome"/>
</dbReference>